<dbReference type="EMBL" id="MDYQ01000160">
    <property type="protein sequence ID" value="PRP80140.1"/>
    <property type="molecule type" value="Genomic_DNA"/>
</dbReference>
<evidence type="ECO:0000313" key="4">
    <source>
        <dbReference type="Proteomes" id="UP000241769"/>
    </source>
</evidence>
<evidence type="ECO:0000256" key="1">
    <source>
        <dbReference type="SAM" id="Coils"/>
    </source>
</evidence>
<gene>
    <name evidence="3" type="ORF">PROFUN_12223</name>
</gene>
<proteinExistence type="predicted"/>
<feature type="region of interest" description="Disordered" evidence="2">
    <location>
        <begin position="1"/>
        <end position="22"/>
    </location>
</feature>
<accession>A0A2P6N869</accession>
<dbReference type="AlphaFoldDB" id="A0A2P6N869"/>
<feature type="compositionally biased region" description="Basic and acidic residues" evidence="2">
    <location>
        <begin position="10"/>
        <end position="22"/>
    </location>
</feature>
<sequence>MTLARTHRRKELEEWKASKSKPKEVKGTLIQKFLSKTTKTQKRACYINSSSFQESTTLSSVPSKKPILNKLTGGIETTGNSKSDQCTQTTLVHPVYESISTQTETVDHAETLRILEEQLAAAKLEIEALRDEAIIRDEDHRAHIKQYDEELGSELDRVANEKEQLDMQLRQMEKQILKLQRDNNLLKRKSIGTPPPPQRPPVEVDIPKPARKIKQLRRRSEALSTFLAQVLRDHRDKQKESDIRIDELEWRLAQLLVDQGVRDSRLISSDTPKMNLKEESVEYDSNVILQKMRGMEVTAKKKQEEVDALYFSNELLIQKMSSMRGQHVKELQRLHAETKRTKAKLKQNEEHDATTKSIISLLQTQILELHQRRVEEEANRLEV</sequence>
<name>A0A2P6N869_9EUKA</name>
<organism evidence="3 4">
    <name type="scientific">Planoprotostelium fungivorum</name>
    <dbReference type="NCBI Taxonomy" id="1890364"/>
    <lineage>
        <taxon>Eukaryota</taxon>
        <taxon>Amoebozoa</taxon>
        <taxon>Evosea</taxon>
        <taxon>Variosea</taxon>
        <taxon>Cavosteliida</taxon>
        <taxon>Cavosteliaceae</taxon>
        <taxon>Planoprotostelium</taxon>
    </lineage>
</organism>
<keyword evidence="1" id="KW-0175">Coiled coil</keyword>
<evidence type="ECO:0000256" key="2">
    <source>
        <dbReference type="SAM" id="MobiDB-lite"/>
    </source>
</evidence>
<comment type="caution">
    <text evidence="3">The sequence shown here is derived from an EMBL/GenBank/DDBJ whole genome shotgun (WGS) entry which is preliminary data.</text>
</comment>
<reference evidence="3 4" key="1">
    <citation type="journal article" date="2018" name="Genome Biol. Evol.">
        <title>Multiple Roots of Fruiting Body Formation in Amoebozoa.</title>
        <authorList>
            <person name="Hillmann F."/>
            <person name="Forbes G."/>
            <person name="Novohradska S."/>
            <person name="Ferling I."/>
            <person name="Riege K."/>
            <person name="Groth M."/>
            <person name="Westermann M."/>
            <person name="Marz M."/>
            <person name="Spaller T."/>
            <person name="Winckler T."/>
            <person name="Schaap P."/>
            <person name="Glockner G."/>
        </authorList>
    </citation>
    <scope>NUCLEOTIDE SEQUENCE [LARGE SCALE GENOMIC DNA]</scope>
    <source>
        <strain evidence="3 4">Jena</strain>
    </source>
</reference>
<keyword evidence="4" id="KW-1185">Reference proteome</keyword>
<protein>
    <submittedName>
        <fullName evidence="3">Uncharacterized protein</fullName>
    </submittedName>
</protein>
<evidence type="ECO:0000313" key="3">
    <source>
        <dbReference type="EMBL" id="PRP80140.1"/>
    </source>
</evidence>
<dbReference type="InParanoid" id="A0A2P6N869"/>
<dbReference type="Proteomes" id="UP000241769">
    <property type="component" value="Unassembled WGS sequence"/>
</dbReference>
<feature type="coiled-coil region" evidence="1">
    <location>
        <begin position="112"/>
        <end position="189"/>
    </location>
</feature>